<feature type="domain" description="CAP-Gly" evidence="9">
    <location>
        <begin position="38"/>
        <end position="82"/>
    </location>
</feature>
<comment type="subcellular location">
    <subcellularLocation>
        <location evidence="1">Cytoplasm</location>
    </subcellularLocation>
</comment>
<protein>
    <recommendedName>
        <fullName evidence="3">Tubulin-specific chaperone E</fullName>
    </recommendedName>
    <alternativeName>
        <fullName evidence="8">Tubulin-folding cofactor E</fullName>
    </alternativeName>
</protein>
<comment type="caution">
    <text evidence="10">The sequence shown here is derived from an EMBL/GenBank/DDBJ whole genome shotgun (WGS) entry which is preliminary data.</text>
</comment>
<reference evidence="10" key="1">
    <citation type="submission" date="2013-04" db="EMBL/GenBank/DDBJ databases">
        <authorList>
            <person name="Qu J."/>
            <person name="Murali S.C."/>
            <person name="Bandaranaike D."/>
            <person name="Bellair M."/>
            <person name="Blankenburg K."/>
            <person name="Chao H."/>
            <person name="Dinh H."/>
            <person name="Doddapaneni H."/>
            <person name="Downs B."/>
            <person name="Dugan-Rocha S."/>
            <person name="Elkadiri S."/>
            <person name="Gnanaolivu R.D."/>
            <person name="Hernandez B."/>
            <person name="Javaid M."/>
            <person name="Jayaseelan J.C."/>
            <person name="Lee S."/>
            <person name="Li M."/>
            <person name="Ming W."/>
            <person name="Munidasa M."/>
            <person name="Muniz J."/>
            <person name="Nguyen L."/>
            <person name="Ongeri F."/>
            <person name="Osuji N."/>
            <person name="Pu L.-L."/>
            <person name="Puazo M."/>
            <person name="Qu C."/>
            <person name="Quiroz J."/>
            <person name="Raj R."/>
            <person name="Weissenberger G."/>
            <person name="Xin Y."/>
            <person name="Zou X."/>
            <person name="Han Y."/>
            <person name="Richards S."/>
            <person name="Worley K."/>
            <person name="Muzny D."/>
            <person name="Gibbs R."/>
        </authorList>
    </citation>
    <scope>NUCLEOTIDE SEQUENCE</scope>
    <source>
        <strain evidence="10">Sampled in the wild</strain>
    </source>
</reference>
<name>A0A8K0NWC1_LADFU</name>
<accession>A0A8K0NWC1</accession>
<dbReference type="OrthoDB" id="5273213at2759"/>
<keyword evidence="6" id="KW-0677">Repeat</keyword>
<dbReference type="Gene3D" id="3.10.20.90">
    <property type="entry name" value="Phosphatidylinositol 3-kinase Catalytic Subunit, Chain A, domain 1"/>
    <property type="match status" value="1"/>
</dbReference>
<gene>
    <name evidence="10" type="ORF">J437_LFUL005242</name>
</gene>
<evidence type="ECO:0000256" key="6">
    <source>
        <dbReference type="ARBA" id="ARBA00022737"/>
    </source>
</evidence>
<dbReference type="EMBL" id="KZ308193">
    <property type="protein sequence ID" value="KAG8224361.1"/>
    <property type="molecule type" value="Genomic_DNA"/>
</dbReference>
<dbReference type="FunFam" id="2.30.30.190:FF:000008">
    <property type="entry name" value="Tubulin-specific chaperone E"/>
    <property type="match status" value="1"/>
</dbReference>
<dbReference type="Proteomes" id="UP000792457">
    <property type="component" value="Unassembled WGS sequence"/>
</dbReference>
<dbReference type="Pfam" id="PF01302">
    <property type="entry name" value="CAP_GLY"/>
    <property type="match status" value="1"/>
</dbReference>
<organism evidence="10 11">
    <name type="scientific">Ladona fulva</name>
    <name type="common">Scarce chaser dragonfly</name>
    <name type="synonym">Libellula fulva</name>
    <dbReference type="NCBI Taxonomy" id="123851"/>
    <lineage>
        <taxon>Eukaryota</taxon>
        <taxon>Metazoa</taxon>
        <taxon>Ecdysozoa</taxon>
        <taxon>Arthropoda</taxon>
        <taxon>Hexapoda</taxon>
        <taxon>Insecta</taxon>
        <taxon>Pterygota</taxon>
        <taxon>Palaeoptera</taxon>
        <taxon>Odonata</taxon>
        <taxon>Epiprocta</taxon>
        <taxon>Anisoptera</taxon>
        <taxon>Libelluloidea</taxon>
        <taxon>Libellulidae</taxon>
        <taxon>Ladona</taxon>
    </lineage>
</organism>
<evidence type="ECO:0000256" key="1">
    <source>
        <dbReference type="ARBA" id="ARBA00004496"/>
    </source>
</evidence>
<dbReference type="Gene3D" id="2.30.30.190">
    <property type="entry name" value="CAP Gly-rich-like domain"/>
    <property type="match status" value="1"/>
</dbReference>
<sequence length="332" mass="37882">MPVRTSNESMAFEEKALILMKGKRINYLGDFGTVLFVGEVPPTSGTWLGVEWDDPTRGKHDGLHEGVRYFQTKHPTSGSFVRLSKADFGRSFLTALKDRYREIKDDETFGVDQSTLNQLQREMNVRFIEVVGLDQVNKKQSCLSQLQIAGLRDQRISEADPKGLINQVCPLITELDLSKNLISNWNTNLNGVEIEVMERKWAERDYIKEAATIKLRMKLPDDKFVKLHPRYDELVARHGEPEEGELNIITNTPPDRPGMNLTKKLPKTMTVQRLKVLVNKLLSFDDPRSLDLSLKNPKYPMMEIPLDNDQKSLDYFSAGPGDVVVVHQISER</sequence>
<evidence type="ECO:0000256" key="4">
    <source>
        <dbReference type="ARBA" id="ARBA00022490"/>
    </source>
</evidence>
<dbReference type="InterPro" id="IPR036859">
    <property type="entry name" value="CAP-Gly_dom_sf"/>
</dbReference>
<dbReference type="SUPFAM" id="SSF54236">
    <property type="entry name" value="Ubiquitin-like"/>
    <property type="match status" value="1"/>
</dbReference>
<dbReference type="SMART" id="SM01052">
    <property type="entry name" value="CAP_GLY"/>
    <property type="match status" value="1"/>
</dbReference>
<evidence type="ECO:0000313" key="11">
    <source>
        <dbReference type="Proteomes" id="UP000792457"/>
    </source>
</evidence>
<dbReference type="GO" id="GO:0005737">
    <property type="term" value="C:cytoplasm"/>
    <property type="evidence" value="ECO:0007669"/>
    <property type="project" value="UniProtKB-SubCell"/>
</dbReference>
<evidence type="ECO:0000256" key="5">
    <source>
        <dbReference type="ARBA" id="ARBA00022614"/>
    </source>
</evidence>
<reference evidence="10" key="2">
    <citation type="submission" date="2017-10" db="EMBL/GenBank/DDBJ databases">
        <title>Ladona fulva Genome sequencing and assembly.</title>
        <authorList>
            <person name="Murali S."/>
            <person name="Richards S."/>
            <person name="Bandaranaike D."/>
            <person name="Bellair M."/>
            <person name="Blankenburg K."/>
            <person name="Chao H."/>
            <person name="Dinh H."/>
            <person name="Doddapaneni H."/>
            <person name="Dugan-Rocha S."/>
            <person name="Elkadiri S."/>
            <person name="Gnanaolivu R."/>
            <person name="Hernandez B."/>
            <person name="Skinner E."/>
            <person name="Javaid M."/>
            <person name="Lee S."/>
            <person name="Li M."/>
            <person name="Ming W."/>
            <person name="Munidasa M."/>
            <person name="Muniz J."/>
            <person name="Nguyen L."/>
            <person name="Hughes D."/>
            <person name="Osuji N."/>
            <person name="Pu L.-L."/>
            <person name="Puazo M."/>
            <person name="Qu C."/>
            <person name="Quiroz J."/>
            <person name="Raj R."/>
            <person name="Weissenberger G."/>
            <person name="Xin Y."/>
            <person name="Zou X."/>
            <person name="Han Y."/>
            <person name="Worley K."/>
            <person name="Muzny D."/>
            <person name="Gibbs R."/>
        </authorList>
    </citation>
    <scope>NUCLEOTIDE SEQUENCE</scope>
    <source>
        <strain evidence="10">Sampled in the wild</strain>
    </source>
</reference>
<comment type="similarity">
    <text evidence="2">Belongs to the TBCE family.</text>
</comment>
<keyword evidence="11" id="KW-1185">Reference proteome</keyword>
<keyword evidence="5" id="KW-0433">Leucine-rich repeat</keyword>
<dbReference type="AlphaFoldDB" id="A0A8K0NWC1"/>
<dbReference type="CDD" id="cd17044">
    <property type="entry name" value="Ubl_TBCE"/>
    <property type="match status" value="1"/>
</dbReference>
<dbReference type="SUPFAM" id="SSF74924">
    <property type="entry name" value="Cap-Gly domain"/>
    <property type="match status" value="1"/>
</dbReference>
<evidence type="ECO:0000256" key="2">
    <source>
        <dbReference type="ARBA" id="ARBA00006286"/>
    </source>
</evidence>
<keyword evidence="7" id="KW-0143">Chaperone</keyword>
<proteinExistence type="inferred from homology"/>
<dbReference type="PROSITE" id="PS50245">
    <property type="entry name" value="CAP_GLY_2"/>
    <property type="match status" value="1"/>
</dbReference>
<evidence type="ECO:0000256" key="8">
    <source>
        <dbReference type="ARBA" id="ARBA00030180"/>
    </source>
</evidence>
<dbReference type="InterPro" id="IPR029071">
    <property type="entry name" value="Ubiquitin-like_domsf"/>
</dbReference>
<evidence type="ECO:0000256" key="3">
    <source>
        <dbReference type="ARBA" id="ARBA00015004"/>
    </source>
</evidence>
<evidence type="ECO:0000256" key="7">
    <source>
        <dbReference type="ARBA" id="ARBA00023186"/>
    </source>
</evidence>
<dbReference type="InterPro" id="IPR044079">
    <property type="entry name" value="Ubl_TBCE"/>
</dbReference>
<keyword evidence="4" id="KW-0963">Cytoplasm</keyword>
<evidence type="ECO:0000259" key="9">
    <source>
        <dbReference type="PROSITE" id="PS50245"/>
    </source>
</evidence>
<evidence type="ECO:0000313" key="10">
    <source>
        <dbReference type="EMBL" id="KAG8224361.1"/>
    </source>
</evidence>
<dbReference type="InterPro" id="IPR000938">
    <property type="entry name" value="CAP-Gly_domain"/>
</dbReference>